<feature type="compositionally biased region" description="Polar residues" evidence="2">
    <location>
        <begin position="416"/>
        <end position="440"/>
    </location>
</feature>
<protein>
    <submittedName>
        <fullName evidence="4">Ribosome-binding protein 1</fullName>
    </submittedName>
</protein>
<feature type="transmembrane region" description="Helical" evidence="3">
    <location>
        <begin position="1611"/>
        <end position="1634"/>
    </location>
</feature>
<keyword evidence="3" id="KW-0812">Transmembrane</keyword>
<keyword evidence="1" id="KW-0175">Coiled coil</keyword>
<reference evidence="4 5" key="1">
    <citation type="journal article" date="2017" name="BMC Genomics">
        <title>Whole-genome assembly of Babesia ovata and comparative genomics between closely related pathogens.</title>
        <authorList>
            <person name="Yamagishi J."/>
            <person name="Asada M."/>
            <person name="Hakimi H."/>
            <person name="Tanaka T.Q."/>
            <person name="Sugimoto C."/>
            <person name="Kawazu S."/>
        </authorList>
    </citation>
    <scope>NUCLEOTIDE SEQUENCE [LARGE SCALE GENOMIC DNA]</scope>
    <source>
        <strain evidence="4 5">Miyake</strain>
    </source>
</reference>
<evidence type="ECO:0000313" key="5">
    <source>
        <dbReference type="Proteomes" id="UP000236319"/>
    </source>
</evidence>
<feature type="region of interest" description="Disordered" evidence="2">
    <location>
        <begin position="401"/>
        <end position="608"/>
    </location>
</feature>
<evidence type="ECO:0000256" key="2">
    <source>
        <dbReference type="SAM" id="MobiDB-lite"/>
    </source>
</evidence>
<sequence>MEGHGIPLGTLKECLQFLMWLNSDSGMQDKVAQNLEKRIDKYFKPPKFTLNNVKSALSKFLENASGFYTRLCYNAQPWSHRGERPDQICNALLECTPKFLTVMYFLWYNVDPSFSQLHGGGWKQNWTGALTGSYWHKNSGGDLDQYLFAKSGDSKHGVIPGGFTSDDEVIYNANVWDRGYPQGYSMARDLDKIVSKEFYNFFRSVFVTSVIADSAKRRENAANAIVLMRTFCDIVLEEAKKSNNGGTLIHELNEGLRQQVRSNNNFICWADLKTHCIQLREKLHKLFNTKKRFDFTGQVTGTGDLNKTALAQKTADWLRTNLVNVRGKLRDIQQHKDGQHLGDYFTKNLFPYGFTFSGDYRSIKSRADVQALMKDLSTVSKQLQENQRDLDRLVEILEGKVRDSCPEDDSKKAEGAQNQGKKADGTPNQSRDASATSPVVNSVVLPQPSGDTGAPGPPGPPGPVTSVPSSTRVRTDQQVVQVQHSAPGPEASPPSPSPPSAPGGAGKPDVPSAGLPSVVPPAPQPILLPVTVVTQSPSVSGSGAGSAGGRGAGSQGGGARQDVGQDVSSVTTLPAAPASDPGSGGGPSSGSGGMSPQDPSNNINNCDGVSMFMNGKSVCYSKPKMPYRPLSDDLLTKLNDIGPRNYSPKAPKKRITSPAPSPRRLPTQPSRTDPVPARQPTGVHNRPVKPYYDPGYGRGRQGGMDVTDLPPDEFWGFAVPDMSDEKQEQIRKKFEADKNRIKWIRRAEEQKFLQKQQEEWTKEVETLEKAGEEWKKRQAEGDRLKKSDDYAIRQQEKRREAVTKISNLIKTVDQRRKQEEELQKLEEEKLMAQLREAEERRRQEEENERKKLSEIRSQHPIVPVSDAYHHYQNEYFKIPTHTPIGFSPFGEDEMPRLEGFNAIPQAPLGGEDVDYLVGQVVQDNSAIERQDKTLMEIHDAERKIYSDNAEREREFQKLKLISKYVDEERKRDMEAAQKEAQHVKFLEGVQNDVILRGEITDFPFTGEAVPDTTDILREGERKLKAQSDLAKMYAEQKQREYDRELSKYFDKVMKGRDAYQPEGITVDATPISSLIRQSSDHLDVDVYVPKLAPQDPSYDLNIEYDSPLPPAAEPLELIGPSTTAIALNFPPIEALPKLPDSVPAKYIHTPDAVKMCVAPWMNQQPTDNSTDIPETELFPAEAPRTVREMLTWLAGLQHTKHEETLQKCIEKAFKRGDDDPSDLRLPVNDSSITADNVIDTIKLAAVFAASVLSAVAPEWKDNVALSATLKPKGSDQSKDPDCCALLCQLRDYAYACCHQLEFLKSQCSRDSKQGGWQECHYGRDVTSNSPLQAFLTDASTSKFETHPFDPCNICLKSRVRMGFGDNDLPRSHETGKCISTILTPTCGGEDPLLTLSSYLTCLTRRTPRTTGELVSFFHNFGNELHDVSLKLSPLGSALSEPHRHCPDWDCLGDADLHAVQGIRGPAPPTANHTHDHPKTLSALVGCDIDKSNCPQHMKPITYRAYALYSHAFVHHYLSWTVYLPDRLWDSLIKLHGDLEDLQCPGSKCASLHQCDKAMPLLYQHGIIPSEGTSKPSLTCSGLIYKLEEVVKGKPIASLMTCMDTFLYDIRMPFLFTVFTLWSVAIFFLVTYTMIYRMDVLRFRSHLLTTRASHLIDVKALLAGSRRMLSLYKDVDYFDDDPLEVLDIR</sequence>
<keyword evidence="3" id="KW-0472">Membrane</keyword>
<evidence type="ECO:0000256" key="1">
    <source>
        <dbReference type="SAM" id="Coils"/>
    </source>
</evidence>
<proteinExistence type="predicted"/>
<keyword evidence="3" id="KW-1133">Transmembrane helix</keyword>
<feature type="compositionally biased region" description="Gly residues" evidence="2">
    <location>
        <begin position="582"/>
        <end position="593"/>
    </location>
</feature>
<gene>
    <name evidence="4" type="ORF">BOVATA_014400</name>
</gene>
<dbReference type="EMBL" id="BDSA01000001">
    <property type="protein sequence ID" value="GBE59947.1"/>
    <property type="molecule type" value="Genomic_DNA"/>
</dbReference>
<evidence type="ECO:0000256" key="3">
    <source>
        <dbReference type="SAM" id="Phobius"/>
    </source>
</evidence>
<feature type="compositionally biased region" description="Pro residues" evidence="2">
    <location>
        <begin position="490"/>
        <end position="501"/>
    </location>
</feature>
<dbReference type="OrthoDB" id="6410656at2759"/>
<feature type="compositionally biased region" description="Low complexity" evidence="2">
    <location>
        <begin position="464"/>
        <end position="489"/>
    </location>
</feature>
<feature type="coiled-coil region" evidence="1">
    <location>
        <begin position="808"/>
        <end position="855"/>
    </location>
</feature>
<feature type="compositionally biased region" description="Gly residues" evidence="2">
    <location>
        <begin position="542"/>
        <end position="559"/>
    </location>
</feature>
<evidence type="ECO:0000313" key="4">
    <source>
        <dbReference type="EMBL" id="GBE59947.1"/>
    </source>
</evidence>
<feature type="compositionally biased region" description="Basic and acidic residues" evidence="2">
    <location>
        <begin position="401"/>
        <end position="414"/>
    </location>
</feature>
<comment type="caution">
    <text evidence="4">The sequence shown here is derived from an EMBL/GenBank/DDBJ whole genome shotgun (WGS) entry which is preliminary data.</text>
</comment>
<dbReference type="Proteomes" id="UP000236319">
    <property type="component" value="Unassembled WGS sequence"/>
</dbReference>
<name>A0A2H6KAC1_9APIC</name>
<feature type="region of interest" description="Disordered" evidence="2">
    <location>
        <begin position="636"/>
        <end position="694"/>
    </location>
</feature>
<keyword evidence="5" id="KW-1185">Reference proteome</keyword>
<feature type="coiled-coil region" evidence="1">
    <location>
        <begin position="750"/>
        <end position="777"/>
    </location>
</feature>
<accession>A0A2H6KAC1</accession>
<organism evidence="4 5">
    <name type="scientific">Babesia ovata</name>
    <dbReference type="NCBI Taxonomy" id="189622"/>
    <lineage>
        <taxon>Eukaryota</taxon>
        <taxon>Sar</taxon>
        <taxon>Alveolata</taxon>
        <taxon>Apicomplexa</taxon>
        <taxon>Aconoidasida</taxon>
        <taxon>Piroplasmida</taxon>
        <taxon>Babesiidae</taxon>
        <taxon>Babesia</taxon>
    </lineage>
</organism>
<dbReference type="VEuPathDB" id="PiroplasmaDB:BOVATA_014400"/>
<dbReference type="RefSeq" id="XP_028866190.1">
    <property type="nucleotide sequence ID" value="XM_029010357.1"/>
</dbReference>
<feature type="compositionally biased region" description="Low complexity" evidence="2">
    <location>
        <begin position="529"/>
        <end position="541"/>
    </location>
</feature>
<dbReference type="GeneID" id="39873717"/>